<keyword evidence="4" id="KW-0029">Amino-acid transport</keyword>
<dbReference type="InterPro" id="IPR028082">
    <property type="entry name" value="Peripla_BP_I"/>
</dbReference>
<evidence type="ECO:0000259" key="6">
    <source>
        <dbReference type="Pfam" id="PF13458"/>
    </source>
</evidence>
<proteinExistence type="inferred from homology"/>
<evidence type="ECO:0000256" key="3">
    <source>
        <dbReference type="ARBA" id="ARBA00022729"/>
    </source>
</evidence>
<keyword evidence="2" id="KW-0813">Transport</keyword>
<feature type="signal peptide" evidence="5">
    <location>
        <begin position="1"/>
        <end position="23"/>
    </location>
</feature>
<dbReference type="InterPro" id="IPR051010">
    <property type="entry name" value="BCAA_transport"/>
</dbReference>
<accession>A0A371XFK9</accession>
<comment type="caution">
    <text evidence="7">The sequence shown here is derived from an EMBL/GenBank/DDBJ whole genome shotgun (WGS) entry which is preliminary data.</text>
</comment>
<dbReference type="Pfam" id="PF13458">
    <property type="entry name" value="Peripla_BP_6"/>
    <property type="match status" value="1"/>
</dbReference>
<dbReference type="Gene3D" id="3.40.50.2300">
    <property type="match status" value="1"/>
</dbReference>
<evidence type="ECO:0000313" key="7">
    <source>
        <dbReference type="EMBL" id="RFC68012.1"/>
    </source>
</evidence>
<reference evidence="8" key="1">
    <citation type="submission" date="2018-08" db="EMBL/GenBank/DDBJ databases">
        <authorList>
            <person name="Im W.T."/>
        </authorList>
    </citation>
    <scope>NUCLEOTIDE SEQUENCE [LARGE SCALE GENOMIC DNA]</scope>
    <source>
        <strain evidence="8">LA-28</strain>
    </source>
</reference>
<gene>
    <name evidence="7" type="ORF">DY251_06880</name>
</gene>
<evidence type="ECO:0000256" key="2">
    <source>
        <dbReference type="ARBA" id="ARBA00022448"/>
    </source>
</evidence>
<dbReference type="PRINTS" id="PR00337">
    <property type="entry name" value="LEUILEVALBP"/>
</dbReference>
<name>A0A371XFK9_9HYPH</name>
<dbReference type="PANTHER" id="PTHR30483">
    <property type="entry name" value="LEUCINE-SPECIFIC-BINDING PROTEIN"/>
    <property type="match status" value="1"/>
</dbReference>
<dbReference type="RefSeq" id="WP_116623153.1">
    <property type="nucleotide sequence ID" value="NZ_QURN01000005.1"/>
</dbReference>
<organism evidence="7 8">
    <name type="scientific">Mesorhizobium denitrificans</name>
    <dbReference type="NCBI Taxonomy" id="2294114"/>
    <lineage>
        <taxon>Bacteria</taxon>
        <taxon>Pseudomonadati</taxon>
        <taxon>Pseudomonadota</taxon>
        <taxon>Alphaproteobacteria</taxon>
        <taxon>Hyphomicrobiales</taxon>
        <taxon>Phyllobacteriaceae</taxon>
        <taxon>Mesorhizobium</taxon>
    </lineage>
</organism>
<keyword evidence="8" id="KW-1185">Reference proteome</keyword>
<feature type="domain" description="Leucine-binding protein" evidence="6">
    <location>
        <begin position="27"/>
        <end position="83"/>
    </location>
</feature>
<dbReference type="AlphaFoldDB" id="A0A371XFK9"/>
<dbReference type="InterPro" id="IPR028081">
    <property type="entry name" value="Leu-bd"/>
</dbReference>
<dbReference type="EMBL" id="QURN01000005">
    <property type="protein sequence ID" value="RFC68012.1"/>
    <property type="molecule type" value="Genomic_DNA"/>
</dbReference>
<evidence type="ECO:0000313" key="8">
    <source>
        <dbReference type="Proteomes" id="UP000262379"/>
    </source>
</evidence>
<evidence type="ECO:0000256" key="1">
    <source>
        <dbReference type="ARBA" id="ARBA00010062"/>
    </source>
</evidence>
<evidence type="ECO:0000256" key="5">
    <source>
        <dbReference type="SAM" id="SignalP"/>
    </source>
</evidence>
<dbReference type="GO" id="GO:0006865">
    <property type="term" value="P:amino acid transport"/>
    <property type="evidence" value="ECO:0007669"/>
    <property type="project" value="UniProtKB-KW"/>
</dbReference>
<evidence type="ECO:0000256" key="4">
    <source>
        <dbReference type="ARBA" id="ARBA00022970"/>
    </source>
</evidence>
<dbReference type="Proteomes" id="UP000262379">
    <property type="component" value="Unassembled WGS sequence"/>
</dbReference>
<sequence>MKRMVMAACAAAFSVAGVHLANAEGEPIVIGVASGQTGTLAPWDQGAARGAELAVEDINAKGGVLGRPLKLVVRDTKSDPSLGPTVVLISTQK</sequence>
<feature type="chain" id="PRO_5016820956" evidence="5">
    <location>
        <begin position="24"/>
        <end position="93"/>
    </location>
</feature>
<comment type="similarity">
    <text evidence="1">Belongs to the leucine-binding protein family.</text>
</comment>
<dbReference type="SUPFAM" id="SSF53822">
    <property type="entry name" value="Periplasmic binding protein-like I"/>
    <property type="match status" value="1"/>
</dbReference>
<dbReference type="InterPro" id="IPR000709">
    <property type="entry name" value="Leu_Ile_Val-bd"/>
</dbReference>
<protein>
    <submittedName>
        <fullName evidence="7">ABC transporter substrate-binding protein</fullName>
    </submittedName>
</protein>
<keyword evidence="3 5" id="KW-0732">Signal</keyword>
<dbReference type="PANTHER" id="PTHR30483:SF6">
    <property type="entry name" value="PERIPLASMIC BINDING PROTEIN OF ABC TRANSPORTER FOR NATURAL AMINO ACIDS"/>
    <property type="match status" value="1"/>
</dbReference>